<feature type="region of interest" description="Disordered" evidence="1">
    <location>
        <begin position="38"/>
        <end position="87"/>
    </location>
</feature>
<feature type="compositionally biased region" description="Low complexity" evidence="1">
    <location>
        <begin position="47"/>
        <end position="87"/>
    </location>
</feature>
<protein>
    <submittedName>
        <fullName evidence="2">Uncharacterized protein</fullName>
    </submittedName>
</protein>
<name>A0A853CW97_9MICO</name>
<dbReference type="RefSeq" id="WP_179608096.1">
    <property type="nucleotide sequence ID" value="NZ_BAABEH010000001.1"/>
</dbReference>
<evidence type="ECO:0000313" key="3">
    <source>
        <dbReference type="Proteomes" id="UP000578352"/>
    </source>
</evidence>
<gene>
    <name evidence="2" type="ORF">HNR13_003683</name>
</gene>
<evidence type="ECO:0000313" key="2">
    <source>
        <dbReference type="EMBL" id="NYJ25396.1"/>
    </source>
</evidence>
<dbReference type="EMBL" id="JACCFL010000001">
    <property type="protein sequence ID" value="NYJ25396.1"/>
    <property type="molecule type" value="Genomic_DNA"/>
</dbReference>
<organism evidence="2 3">
    <name type="scientific">Leifsonia shinshuensis</name>
    <dbReference type="NCBI Taxonomy" id="150026"/>
    <lineage>
        <taxon>Bacteria</taxon>
        <taxon>Bacillati</taxon>
        <taxon>Actinomycetota</taxon>
        <taxon>Actinomycetes</taxon>
        <taxon>Micrococcales</taxon>
        <taxon>Microbacteriaceae</taxon>
        <taxon>Leifsonia</taxon>
    </lineage>
</organism>
<comment type="caution">
    <text evidence="2">The sequence shown here is derived from an EMBL/GenBank/DDBJ whole genome shotgun (WGS) entry which is preliminary data.</text>
</comment>
<reference evidence="2 3" key="1">
    <citation type="submission" date="2020-07" db="EMBL/GenBank/DDBJ databases">
        <title>Sequencing the genomes of 1000 actinobacteria strains.</title>
        <authorList>
            <person name="Klenk H.-P."/>
        </authorList>
    </citation>
    <scope>NUCLEOTIDE SEQUENCE [LARGE SCALE GENOMIC DNA]</scope>
    <source>
        <strain evidence="2 3">DSM 15165</strain>
    </source>
</reference>
<sequence length="87" mass="8300">MPLTTPAPDAVFVAPAKTERGTGAIAASCATSVVPVKSAAQRPRTTVPSGAPFAGVAAGPAGSATPTPRGARIPTGPAAGPAGRRKA</sequence>
<dbReference type="AlphaFoldDB" id="A0A853CW97"/>
<evidence type="ECO:0000256" key="1">
    <source>
        <dbReference type="SAM" id="MobiDB-lite"/>
    </source>
</evidence>
<accession>A0A853CW97</accession>
<proteinExistence type="predicted"/>
<dbReference type="Proteomes" id="UP000578352">
    <property type="component" value="Unassembled WGS sequence"/>
</dbReference>